<dbReference type="Pfam" id="PF04991">
    <property type="entry name" value="LicD"/>
    <property type="match status" value="1"/>
</dbReference>
<evidence type="ECO:0000313" key="2">
    <source>
        <dbReference type="EMBL" id="ELT90237.1"/>
    </source>
</evidence>
<reference evidence="3" key="3">
    <citation type="submission" date="2015-06" db="UniProtKB">
        <authorList>
            <consortium name="EnsemblMetazoa"/>
        </authorList>
    </citation>
    <scope>IDENTIFICATION</scope>
</reference>
<dbReference type="AlphaFoldDB" id="R7T9P7"/>
<dbReference type="PANTHER" id="PTHR13627:SF35">
    <property type="entry name" value="LICD FAMILY PROTEIN"/>
    <property type="match status" value="1"/>
</dbReference>
<organism evidence="2">
    <name type="scientific">Capitella teleta</name>
    <name type="common">Polychaete worm</name>
    <dbReference type="NCBI Taxonomy" id="283909"/>
    <lineage>
        <taxon>Eukaryota</taxon>
        <taxon>Metazoa</taxon>
        <taxon>Spiralia</taxon>
        <taxon>Lophotrochozoa</taxon>
        <taxon>Annelida</taxon>
        <taxon>Polychaeta</taxon>
        <taxon>Sedentaria</taxon>
        <taxon>Scolecida</taxon>
        <taxon>Capitellidae</taxon>
        <taxon>Capitella</taxon>
    </lineage>
</organism>
<accession>R7T9P7</accession>
<reference evidence="4" key="1">
    <citation type="submission" date="2012-12" db="EMBL/GenBank/DDBJ databases">
        <authorList>
            <person name="Hellsten U."/>
            <person name="Grimwood J."/>
            <person name="Chapman J.A."/>
            <person name="Shapiro H."/>
            <person name="Aerts A."/>
            <person name="Otillar R.P."/>
            <person name="Terry A.Y."/>
            <person name="Boore J.L."/>
            <person name="Simakov O."/>
            <person name="Marletaz F."/>
            <person name="Cho S.-J."/>
            <person name="Edsinger-Gonzales E."/>
            <person name="Havlak P."/>
            <person name="Kuo D.-H."/>
            <person name="Larsson T."/>
            <person name="Lv J."/>
            <person name="Arendt D."/>
            <person name="Savage R."/>
            <person name="Osoegawa K."/>
            <person name="de Jong P."/>
            <person name="Lindberg D.R."/>
            <person name="Seaver E.C."/>
            <person name="Weisblat D.A."/>
            <person name="Putnam N.H."/>
            <person name="Grigoriev I.V."/>
            <person name="Rokhsar D.S."/>
        </authorList>
    </citation>
    <scope>NUCLEOTIDE SEQUENCE</scope>
    <source>
        <strain evidence="4">I ESC-2004</strain>
    </source>
</reference>
<evidence type="ECO:0000259" key="1">
    <source>
        <dbReference type="Pfam" id="PF04991"/>
    </source>
</evidence>
<dbReference type="GO" id="GO:0009100">
    <property type="term" value="P:glycoprotein metabolic process"/>
    <property type="evidence" value="ECO:0007669"/>
    <property type="project" value="UniProtKB-ARBA"/>
</dbReference>
<keyword evidence="4" id="KW-1185">Reference proteome</keyword>
<name>R7T9P7_CAPTE</name>
<dbReference type="EMBL" id="AMQN01014486">
    <property type="status" value="NOT_ANNOTATED_CDS"/>
    <property type="molecule type" value="Genomic_DNA"/>
</dbReference>
<dbReference type="OrthoDB" id="419198at2759"/>
<sequence length="487" mass="56202">MRIRTSAILQVLACVAIGAWVMRFVLESFGYLRVNRRNDATWRRTNFNWPIADNLERLQRDRVQVVDTNHADHNRPLSQDVHEALKELDFTGHPDEVVITGKNELDKALKSGRMQRISKEGYLQGRYSLREIEERRLQRARYAEMSVNIDDLRDIGDKYNQYNDIAFAGDEERELKAALEFRKKKKVEIYNDDVELNPKATEKAVEMEATLSTECHLKLKGGGEVDWRSLPALPRALSCDQYDDAIALLMNVTKFFKAQKMNYVMVFGTLLGSAIGHDLIPWDDDLDLAVSLPDFKRMLSIARNDTQQVLRRFNLKYTLNSKNQDKLFFADQQLIPNATWSWPFVDVLFYDENNTHVWVHDPLEPHIRNVTLRKSVFYPLRRRPLGQLSLNAPYDPVALINVTYGPKNTHMTCKGTLQGHMTASGQGKEVTVPCGEIVDYYPLVHRSRGPTEGSVTETLKLGNRTIYSLQLSEPFHENFNPNEWSWL</sequence>
<reference evidence="2 4" key="2">
    <citation type="journal article" date="2013" name="Nature">
        <title>Insights into bilaterian evolution from three spiralian genomes.</title>
        <authorList>
            <person name="Simakov O."/>
            <person name="Marletaz F."/>
            <person name="Cho S.J."/>
            <person name="Edsinger-Gonzales E."/>
            <person name="Havlak P."/>
            <person name="Hellsten U."/>
            <person name="Kuo D.H."/>
            <person name="Larsson T."/>
            <person name="Lv J."/>
            <person name="Arendt D."/>
            <person name="Savage R."/>
            <person name="Osoegawa K."/>
            <person name="de Jong P."/>
            <person name="Grimwood J."/>
            <person name="Chapman J.A."/>
            <person name="Shapiro H."/>
            <person name="Aerts A."/>
            <person name="Otillar R.P."/>
            <person name="Terry A.Y."/>
            <person name="Boore J.L."/>
            <person name="Grigoriev I.V."/>
            <person name="Lindberg D.R."/>
            <person name="Seaver E.C."/>
            <person name="Weisblat D.A."/>
            <person name="Putnam N.H."/>
            <person name="Rokhsar D.S."/>
        </authorList>
    </citation>
    <scope>NUCLEOTIDE SEQUENCE</scope>
    <source>
        <strain evidence="2 4">I ESC-2004</strain>
    </source>
</reference>
<protein>
    <recommendedName>
        <fullName evidence="1">LicD/FKTN/FKRP nucleotidyltransferase domain-containing protein</fullName>
    </recommendedName>
</protein>
<proteinExistence type="predicted"/>
<dbReference type="InterPro" id="IPR052613">
    <property type="entry name" value="LicD_transferase"/>
</dbReference>
<dbReference type="Proteomes" id="UP000014760">
    <property type="component" value="Unassembled WGS sequence"/>
</dbReference>
<gene>
    <name evidence="2" type="ORF">CAPTEDRAFT_197756</name>
</gene>
<dbReference type="PANTHER" id="PTHR13627">
    <property type="entry name" value="FUKUTIN RELATED PROTEIN"/>
    <property type="match status" value="1"/>
</dbReference>
<dbReference type="OMA" id="MNQRKVG"/>
<dbReference type="InterPro" id="IPR007074">
    <property type="entry name" value="LicD/FKTN/FKRP_NTP_transf"/>
</dbReference>
<feature type="domain" description="LicD/FKTN/FKRP nucleotidyltransferase" evidence="1">
    <location>
        <begin position="257"/>
        <end position="312"/>
    </location>
</feature>
<dbReference type="HOGENOM" id="CLU_560489_0_0_1"/>
<dbReference type="EMBL" id="KB311001">
    <property type="protein sequence ID" value="ELT90237.1"/>
    <property type="molecule type" value="Genomic_DNA"/>
</dbReference>
<dbReference type="EnsemblMetazoa" id="CapteT197756">
    <property type="protein sequence ID" value="CapteP197756"/>
    <property type="gene ID" value="CapteG197756"/>
</dbReference>
<dbReference type="STRING" id="283909.R7T9P7"/>
<evidence type="ECO:0000313" key="4">
    <source>
        <dbReference type="Proteomes" id="UP000014760"/>
    </source>
</evidence>
<evidence type="ECO:0000313" key="3">
    <source>
        <dbReference type="EnsemblMetazoa" id="CapteP197756"/>
    </source>
</evidence>